<evidence type="ECO:0000313" key="1">
    <source>
        <dbReference type="EMBL" id="OOF91820.1"/>
    </source>
</evidence>
<sequence length="256" mass="28409">MATTTTTTSSLSSVRYSTGEVATSEAAKAFPWEAPIPVNPFWDSFEYCTARSFLSNFSDAELDKLPIDPSSTADQETKLRLLLQLLMDKLAQEEAATSPPQSLYEVSYKHWYSLWAGIYTIQNKLNLPEAEQTVRMLVEKRPDQDNVVPSHMLAEYLVKVGKYEEAEATARPVCAWMDALPRLGKDSPQALNARRFIAKAVWLQGLARREEAEALVAELKGLVDGMGTGKFAVYQEEERRLNGELLADLGVVASAA</sequence>
<dbReference type="Proteomes" id="UP000188318">
    <property type="component" value="Unassembled WGS sequence"/>
</dbReference>
<dbReference type="OMA" id="HWIVEEM"/>
<dbReference type="AlphaFoldDB" id="A0A1R3RBF9"/>
<organism evidence="1 2">
    <name type="scientific">Aspergillus carbonarius (strain ITEM 5010)</name>
    <dbReference type="NCBI Taxonomy" id="602072"/>
    <lineage>
        <taxon>Eukaryota</taxon>
        <taxon>Fungi</taxon>
        <taxon>Dikarya</taxon>
        <taxon>Ascomycota</taxon>
        <taxon>Pezizomycotina</taxon>
        <taxon>Eurotiomycetes</taxon>
        <taxon>Eurotiomycetidae</taxon>
        <taxon>Eurotiales</taxon>
        <taxon>Aspergillaceae</taxon>
        <taxon>Aspergillus</taxon>
        <taxon>Aspergillus subgen. Circumdati</taxon>
    </lineage>
</organism>
<protein>
    <submittedName>
        <fullName evidence="1">Uncharacterized protein</fullName>
    </submittedName>
</protein>
<dbReference type="OrthoDB" id="4473276at2759"/>
<dbReference type="VEuPathDB" id="FungiDB:ASPCADRAFT_154060"/>
<reference evidence="2" key="1">
    <citation type="journal article" date="2017" name="Genome Biol.">
        <title>Comparative genomics reveals high biological diversity and specific adaptations in the industrially and medically important fungal genus Aspergillus.</title>
        <authorList>
            <person name="de Vries R.P."/>
            <person name="Riley R."/>
            <person name="Wiebenga A."/>
            <person name="Aguilar-Osorio G."/>
            <person name="Amillis S."/>
            <person name="Uchima C.A."/>
            <person name="Anderluh G."/>
            <person name="Asadollahi M."/>
            <person name="Askin M."/>
            <person name="Barry K."/>
            <person name="Battaglia E."/>
            <person name="Bayram O."/>
            <person name="Benocci T."/>
            <person name="Braus-Stromeyer S.A."/>
            <person name="Caldana C."/>
            <person name="Canovas D."/>
            <person name="Cerqueira G.C."/>
            <person name="Chen F."/>
            <person name="Chen W."/>
            <person name="Choi C."/>
            <person name="Clum A."/>
            <person name="Dos Santos R.A."/>
            <person name="Damasio A.R."/>
            <person name="Diallinas G."/>
            <person name="Emri T."/>
            <person name="Fekete E."/>
            <person name="Flipphi M."/>
            <person name="Freyberg S."/>
            <person name="Gallo A."/>
            <person name="Gournas C."/>
            <person name="Habgood R."/>
            <person name="Hainaut M."/>
            <person name="Harispe M.L."/>
            <person name="Henrissat B."/>
            <person name="Hilden K.S."/>
            <person name="Hope R."/>
            <person name="Hossain A."/>
            <person name="Karabika E."/>
            <person name="Karaffa L."/>
            <person name="Karanyi Z."/>
            <person name="Krasevec N."/>
            <person name="Kuo A."/>
            <person name="Kusch H."/>
            <person name="LaButti K."/>
            <person name="Lagendijk E.L."/>
            <person name="Lapidus A."/>
            <person name="Levasseur A."/>
            <person name="Lindquist E."/>
            <person name="Lipzen A."/>
            <person name="Logrieco A.F."/>
            <person name="MacCabe A."/>
            <person name="Maekelae M.R."/>
            <person name="Malavazi I."/>
            <person name="Melin P."/>
            <person name="Meyer V."/>
            <person name="Mielnichuk N."/>
            <person name="Miskei M."/>
            <person name="Molnar A.P."/>
            <person name="Mule G."/>
            <person name="Ngan C.Y."/>
            <person name="Orejas M."/>
            <person name="Orosz E."/>
            <person name="Ouedraogo J.P."/>
            <person name="Overkamp K.M."/>
            <person name="Park H.-S."/>
            <person name="Perrone G."/>
            <person name="Piumi F."/>
            <person name="Punt P.J."/>
            <person name="Ram A.F."/>
            <person name="Ramon A."/>
            <person name="Rauscher S."/>
            <person name="Record E."/>
            <person name="Riano-Pachon D.M."/>
            <person name="Robert V."/>
            <person name="Roehrig J."/>
            <person name="Ruller R."/>
            <person name="Salamov A."/>
            <person name="Salih N.S."/>
            <person name="Samson R.A."/>
            <person name="Sandor E."/>
            <person name="Sanguinetti M."/>
            <person name="Schuetze T."/>
            <person name="Sepcic K."/>
            <person name="Shelest E."/>
            <person name="Sherlock G."/>
            <person name="Sophianopoulou V."/>
            <person name="Squina F.M."/>
            <person name="Sun H."/>
            <person name="Susca A."/>
            <person name="Todd R.B."/>
            <person name="Tsang A."/>
            <person name="Unkles S.E."/>
            <person name="van de Wiele N."/>
            <person name="van Rossen-Uffink D."/>
            <person name="Oliveira J.V."/>
            <person name="Vesth T.C."/>
            <person name="Visser J."/>
            <person name="Yu J.-H."/>
            <person name="Zhou M."/>
            <person name="Andersen M.R."/>
            <person name="Archer D.B."/>
            <person name="Baker S.E."/>
            <person name="Benoit I."/>
            <person name="Brakhage A.A."/>
            <person name="Braus G.H."/>
            <person name="Fischer R."/>
            <person name="Frisvad J.C."/>
            <person name="Goldman G.H."/>
            <person name="Houbraken J."/>
            <person name="Oakley B."/>
            <person name="Pocsi I."/>
            <person name="Scazzocchio C."/>
            <person name="Seiboth B."/>
            <person name="vanKuyk P.A."/>
            <person name="Wortman J."/>
            <person name="Dyer P.S."/>
            <person name="Grigoriev I.V."/>
        </authorList>
    </citation>
    <scope>NUCLEOTIDE SEQUENCE [LARGE SCALE GENOMIC DNA]</scope>
    <source>
        <strain evidence="2">ITEM 5010</strain>
    </source>
</reference>
<name>A0A1R3RBF9_ASPC5</name>
<gene>
    <name evidence="1" type="ORF">ASPCADRAFT_154060</name>
</gene>
<evidence type="ECO:0000313" key="2">
    <source>
        <dbReference type="Proteomes" id="UP000188318"/>
    </source>
</evidence>
<proteinExistence type="predicted"/>
<dbReference type="EMBL" id="KV907509">
    <property type="protein sequence ID" value="OOF91820.1"/>
    <property type="molecule type" value="Genomic_DNA"/>
</dbReference>
<accession>A0A1R3RBF9</accession>
<keyword evidence="2" id="KW-1185">Reference proteome</keyword>